<reference evidence="2" key="1">
    <citation type="submission" date="2022-11" db="UniProtKB">
        <authorList>
            <consortium name="WormBaseParasite"/>
        </authorList>
    </citation>
    <scope>IDENTIFICATION</scope>
</reference>
<name>A0A915JL52_ROMCU</name>
<sequence>MHGSSSDAGRAAMAAGSWGTTSIAVDWSAVVSSRISVKVWSVAAFQIEVEPAMRLGGVVGFLDVNLFNGSFHV</sequence>
<dbReference type="Proteomes" id="UP000887565">
    <property type="component" value="Unplaced"/>
</dbReference>
<accession>A0A915JL52</accession>
<dbReference type="WBParaSite" id="nRc.2.0.1.t26900-RA">
    <property type="protein sequence ID" value="nRc.2.0.1.t26900-RA"/>
    <property type="gene ID" value="nRc.2.0.1.g26900"/>
</dbReference>
<evidence type="ECO:0000313" key="2">
    <source>
        <dbReference type="WBParaSite" id="nRc.2.0.1.t26900-RA"/>
    </source>
</evidence>
<keyword evidence="1" id="KW-1185">Reference proteome</keyword>
<organism evidence="1 2">
    <name type="scientific">Romanomermis culicivorax</name>
    <name type="common">Nematode worm</name>
    <dbReference type="NCBI Taxonomy" id="13658"/>
    <lineage>
        <taxon>Eukaryota</taxon>
        <taxon>Metazoa</taxon>
        <taxon>Ecdysozoa</taxon>
        <taxon>Nematoda</taxon>
        <taxon>Enoplea</taxon>
        <taxon>Dorylaimia</taxon>
        <taxon>Mermithida</taxon>
        <taxon>Mermithoidea</taxon>
        <taxon>Mermithidae</taxon>
        <taxon>Romanomermis</taxon>
    </lineage>
</organism>
<dbReference type="AlphaFoldDB" id="A0A915JL52"/>
<evidence type="ECO:0000313" key="1">
    <source>
        <dbReference type="Proteomes" id="UP000887565"/>
    </source>
</evidence>
<protein>
    <submittedName>
        <fullName evidence="2">Uncharacterized protein</fullName>
    </submittedName>
</protein>
<proteinExistence type="predicted"/>